<name>A0A172TKT9_9BACL</name>
<proteinExistence type="inferred from homology"/>
<evidence type="ECO:0000256" key="4">
    <source>
        <dbReference type="ARBA" id="ARBA00023143"/>
    </source>
</evidence>
<evidence type="ECO:0000313" key="10">
    <source>
        <dbReference type="Proteomes" id="UP000076927"/>
    </source>
</evidence>
<feature type="compositionally biased region" description="Polar residues" evidence="7">
    <location>
        <begin position="74"/>
        <end position="85"/>
    </location>
</feature>
<accession>A0A172TKT9</accession>
<dbReference type="Pfam" id="PF00460">
    <property type="entry name" value="Flg_bb_rod"/>
    <property type="match status" value="1"/>
</dbReference>
<evidence type="ECO:0000259" key="8">
    <source>
        <dbReference type="Pfam" id="PF00460"/>
    </source>
</evidence>
<feature type="domain" description="Flagellar basal body rod protein N-terminal" evidence="8">
    <location>
        <begin position="12"/>
        <end position="39"/>
    </location>
</feature>
<comment type="similarity">
    <text evidence="2 6">Belongs to the flagella basal body rod proteins family.</text>
</comment>
<evidence type="ECO:0000256" key="6">
    <source>
        <dbReference type="PIRNR" id="PIRNR002889"/>
    </source>
</evidence>
<reference evidence="9 10" key="1">
    <citation type="submission" date="2015-01" db="EMBL/GenBank/DDBJ databases">
        <title>Paenibacillus swuensis/DY6/whole genome sequencing.</title>
        <authorList>
            <person name="Kim M.K."/>
            <person name="Srinivasan S."/>
            <person name="Lee J.-J."/>
        </authorList>
    </citation>
    <scope>NUCLEOTIDE SEQUENCE [LARGE SCALE GENOMIC DNA]</scope>
    <source>
        <strain evidence="9 10">DY6</strain>
    </source>
</reference>
<protein>
    <recommendedName>
        <fullName evidence="3 6">Flagellar basal body rod protein FlgB</fullName>
    </recommendedName>
</protein>
<keyword evidence="9" id="KW-0282">Flagellum</keyword>
<dbReference type="GO" id="GO:0030694">
    <property type="term" value="C:bacterial-type flagellum basal body, rod"/>
    <property type="evidence" value="ECO:0007669"/>
    <property type="project" value="InterPro"/>
</dbReference>
<dbReference type="STRING" id="1178515.SY83_16000"/>
<dbReference type="PANTHER" id="PTHR30435">
    <property type="entry name" value="FLAGELLAR PROTEIN"/>
    <property type="match status" value="1"/>
</dbReference>
<gene>
    <name evidence="9" type="ORF">SY83_16000</name>
</gene>
<feature type="compositionally biased region" description="Low complexity" evidence="7">
    <location>
        <begin position="86"/>
        <end position="97"/>
    </location>
</feature>
<keyword evidence="9" id="KW-0966">Cell projection</keyword>
<dbReference type="NCBIfam" id="TIGR01396">
    <property type="entry name" value="FlgB"/>
    <property type="match status" value="1"/>
</dbReference>
<evidence type="ECO:0000256" key="3">
    <source>
        <dbReference type="ARBA" id="ARBA00014376"/>
    </source>
</evidence>
<dbReference type="PANTHER" id="PTHR30435:SF12">
    <property type="entry name" value="FLAGELLAR BASAL BODY ROD PROTEIN FLGB"/>
    <property type="match status" value="1"/>
</dbReference>
<comment type="subcellular location">
    <subcellularLocation>
        <location evidence="1 6">Bacterial flagellum basal body</location>
    </subcellularLocation>
</comment>
<dbReference type="AlphaFoldDB" id="A0A172TKT9"/>
<evidence type="ECO:0000313" key="9">
    <source>
        <dbReference type="EMBL" id="ANE47534.1"/>
    </source>
</evidence>
<evidence type="ECO:0000256" key="5">
    <source>
        <dbReference type="ARBA" id="ARBA00024934"/>
    </source>
</evidence>
<keyword evidence="4 6" id="KW-0975">Bacterial flagellum</keyword>
<dbReference type="InterPro" id="IPR006300">
    <property type="entry name" value="FlgB"/>
</dbReference>
<dbReference type="OrthoDB" id="9792068at2"/>
<dbReference type="InterPro" id="IPR001444">
    <property type="entry name" value="Flag_bb_rod_N"/>
</dbReference>
<sequence length="137" mass="15441">MNIFNSVGVQSLERALDASMLRQKVITNNVANVDTPHFKRSEVKFEEYLQASEDALVPRPLTGSRTNPRHFQIGTAQSAPTPSVVTNGTTSMNNNQNNVDIDYEMTELAKNQLKYNTYVQQLNHEFAQLRIATDGRK</sequence>
<dbReference type="EMBL" id="CP011388">
    <property type="protein sequence ID" value="ANE47534.1"/>
    <property type="molecule type" value="Genomic_DNA"/>
</dbReference>
<evidence type="ECO:0000256" key="1">
    <source>
        <dbReference type="ARBA" id="ARBA00004117"/>
    </source>
</evidence>
<dbReference type="InterPro" id="IPR019776">
    <property type="entry name" value="Flagellar_basal_body_rod_CS"/>
</dbReference>
<comment type="subunit">
    <text evidence="6">The basal body constitutes a major portion of the flagellar organelle and consists of a number of rings mounted on a central rod.</text>
</comment>
<keyword evidence="9" id="KW-0969">Cilium</keyword>
<feature type="region of interest" description="Disordered" evidence="7">
    <location>
        <begin position="71"/>
        <end position="97"/>
    </location>
</feature>
<dbReference type="PROSITE" id="PS00588">
    <property type="entry name" value="FLAGELLA_BB_ROD"/>
    <property type="match status" value="1"/>
</dbReference>
<organism evidence="9 10">
    <name type="scientific">Paenibacillus swuensis</name>
    <dbReference type="NCBI Taxonomy" id="1178515"/>
    <lineage>
        <taxon>Bacteria</taxon>
        <taxon>Bacillati</taxon>
        <taxon>Bacillota</taxon>
        <taxon>Bacilli</taxon>
        <taxon>Bacillales</taxon>
        <taxon>Paenibacillaceae</taxon>
        <taxon>Paenibacillus</taxon>
    </lineage>
</organism>
<dbReference type="PATRIC" id="fig|1178515.4.peg.3217"/>
<comment type="function">
    <text evidence="5 6">Structural component of flagellum, the bacterial motility apparatus. Part of the rod structure of flagellar basal body.</text>
</comment>
<dbReference type="PIRSF" id="PIRSF002889">
    <property type="entry name" value="Rod_FlgB"/>
    <property type="match status" value="1"/>
</dbReference>
<keyword evidence="10" id="KW-1185">Reference proteome</keyword>
<dbReference type="KEGG" id="pswu:SY83_16000"/>
<evidence type="ECO:0000256" key="2">
    <source>
        <dbReference type="ARBA" id="ARBA00009677"/>
    </source>
</evidence>
<dbReference type="Proteomes" id="UP000076927">
    <property type="component" value="Chromosome"/>
</dbReference>
<dbReference type="GO" id="GO:0071978">
    <property type="term" value="P:bacterial-type flagellum-dependent swarming motility"/>
    <property type="evidence" value="ECO:0007669"/>
    <property type="project" value="TreeGrafter"/>
</dbReference>
<dbReference type="RefSeq" id="WP_068608323.1">
    <property type="nucleotide sequence ID" value="NZ_CP011388.1"/>
</dbReference>
<evidence type="ECO:0000256" key="7">
    <source>
        <dbReference type="SAM" id="MobiDB-lite"/>
    </source>
</evidence>